<dbReference type="Proteomes" id="UP000220034">
    <property type="component" value="Unassembled WGS sequence"/>
</dbReference>
<evidence type="ECO:0000313" key="3">
    <source>
        <dbReference type="Proteomes" id="UP000220034"/>
    </source>
</evidence>
<name>A0A2C9CU80_9RHOB</name>
<dbReference type="InterPro" id="IPR007498">
    <property type="entry name" value="PqiA-like"/>
</dbReference>
<sequence length="200" mass="21741">MTLLACPSCDALHDVPDLRVGQRAYCLRCDRMLVSGRQTSLDRTLAMAFAVAILILFALFFPFLSIEELGFGNTTTLLGVAAAFLTGWLIPLTAAVTASIIAIPLMRVGFLVYALFPLWRGGAAPRHAARVFRWSEALRPWSMAEIFVLGSAVALVKVADLATIGFGPAFWAFCAAVVIIAFERQITDSASIWSILDDEK</sequence>
<feature type="transmembrane region" description="Helical" evidence="1">
    <location>
        <begin position="96"/>
        <end position="116"/>
    </location>
</feature>
<feature type="transmembrane region" description="Helical" evidence="1">
    <location>
        <begin position="71"/>
        <end position="90"/>
    </location>
</feature>
<evidence type="ECO:0000256" key="1">
    <source>
        <dbReference type="SAM" id="Phobius"/>
    </source>
</evidence>
<keyword evidence="1" id="KW-0812">Transmembrane</keyword>
<dbReference type="Pfam" id="PF04403">
    <property type="entry name" value="PqiA"/>
    <property type="match status" value="1"/>
</dbReference>
<keyword evidence="1" id="KW-1133">Transmembrane helix</keyword>
<dbReference type="RefSeq" id="WP_245851629.1">
    <property type="nucleotide sequence ID" value="NZ_OCTN01000005.1"/>
</dbReference>
<dbReference type="AlphaFoldDB" id="A0A2C9CU80"/>
<accession>A0A2C9CU80</accession>
<evidence type="ECO:0000313" key="2">
    <source>
        <dbReference type="EMBL" id="SOH94817.1"/>
    </source>
</evidence>
<proteinExistence type="predicted"/>
<dbReference type="EMBL" id="OCTN01000005">
    <property type="protein sequence ID" value="SOH94817.1"/>
    <property type="molecule type" value="Genomic_DNA"/>
</dbReference>
<feature type="transmembrane region" description="Helical" evidence="1">
    <location>
        <begin position="137"/>
        <end position="156"/>
    </location>
</feature>
<keyword evidence="1" id="KW-0472">Membrane</keyword>
<gene>
    <name evidence="2" type="ORF">SAMN06273572_105243</name>
</gene>
<keyword evidence="3" id="KW-1185">Reference proteome</keyword>
<feature type="transmembrane region" description="Helical" evidence="1">
    <location>
        <begin position="45"/>
        <end position="64"/>
    </location>
</feature>
<reference evidence="3" key="1">
    <citation type="submission" date="2017-09" db="EMBL/GenBank/DDBJ databases">
        <authorList>
            <person name="Varghese N."/>
            <person name="Submissions S."/>
        </authorList>
    </citation>
    <scope>NUCLEOTIDE SEQUENCE [LARGE SCALE GENOMIC DNA]</scope>
    <source>
        <strain evidence="3">C7</strain>
    </source>
</reference>
<feature type="transmembrane region" description="Helical" evidence="1">
    <location>
        <begin position="162"/>
        <end position="182"/>
    </location>
</feature>
<protein>
    <submittedName>
        <fullName evidence="2">Paraquat-inducible protein A</fullName>
    </submittedName>
</protein>
<organism evidence="2 3">
    <name type="scientific">Pontivivens marinum</name>
    <dbReference type="NCBI Taxonomy" id="1690039"/>
    <lineage>
        <taxon>Bacteria</taxon>
        <taxon>Pseudomonadati</taxon>
        <taxon>Pseudomonadota</taxon>
        <taxon>Alphaproteobacteria</taxon>
        <taxon>Rhodobacterales</taxon>
        <taxon>Paracoccaceae</taxon>
        <taxon>Pontivivens</taxon>
    </lineage>
</organism>